<accession>A0A4Z2F8M1</accession>
<dbReference type="AlphaFoldDB" id="A0A4Z2F8M1"/>
<comment type="caution">
    <text evidence="2">The sequence shown here is derived from an EMBL/GenBank/DDBJ whole genome shotgun (WGS) entry which is preliminary data.</text>
</comment>
<protein>
    <submittedName>
        <fullName evidence="2">Uncharacterized protein</fullName>
    </submittedName>
</protein>
<proteinExistence type="predicted"/>
<gene>
    <name evidence="2" type="ORF">EYF80_052332</name>
</gene>
<feature type="region of interest" description="Disordered" evidence="1">
    <location>
        <begin position="81"/>
        <end position="138"/>
    </location>
</feature>
<keyword evidence="3" id="KW-1185">Reference proteome</keyword>
<evidence type="ECO:0000313" key="2">
    <source>
        <dbReference type="EMBL" id="TNN37498.1"/>
    </source>
</evidence>
<reference evidence="2 3" key="1">
    <citation type="submission" date="2019-03" db="EMBL/GenBank/DDBJ databases">
        <title>First draft genome of Liparis tanakae, snailfish: a comprehensive survey of snailfish specific genes.</title>
        <authorList>
            <person name="Kim W."/>
            <person name="Song I."/>
            <person name="Jeong J.-H."/>
            <person name="Kim D."/>
            <person name="Kim S."/>
            <person name="Ryu S."/>
            <person name="Song J.Y."/>
            <person name="Lee S.K."/>
        </authorList>
    </citation>
    <scope>NUCLEOTIDE SEQUENCE [LARGE SCALE GENOMIC DNA]</scope>
    <source>
        <tissue evidence="2">Muscle</tissue>
    </source>
</reference>
<organism evidence="2 3">
    <name type="scientific">Liparis tanakae</name>
    <name type="common">Tanaka's snailfish</name>
    <dbReference type="NCBI Taxonomy" id="230148"/>
    <lineage>
        <taxon>Eukaryota</taxon>
        <taxon>Metazoa</taxon>
        <taxon>Chordata</taxon>
        <taxon>Craniata</taxon>
        <taxon>Vertebrata</taxon>
        <taxon>Euteleostomi</taxon>
        <taxon>Actinopterygii</taxon>
        <taxon>Neopterygii</taxon>
        <taxon>Teleostei</taxon>
        <taxon>Neoteleostei</taxon>
        <taxon>Acanthomorphata</taxon>
        <taxon>Eupercaria</taxon>
        <taxon>Perciformes</taxon>
        <taxon>Cottioidei</taxon>
        <taxon>Cottales</taxon>
        <taxon>Liparidae</taxon>
        <taxon>Liparis</taxon>
    </lineage>
</organism>
<name>A0A4Z2F8M1_9TELE</name>
<feature type="compositionally biased region" description="Basic and acidic residues" evidence="1">
    <location>
        <begin position="83"/>
        <end position="101"/>
    </location>
</feature>
<dbReference type="Proteomes" id="UP000314294">
    <property type="component" value="Unassembled WGS sequence"/>
</dbReference>
<feature type="region of interest" description="Disordered" evidence="1">
    <location>
        <begin position="27"/>
        <end position="48"/>
    </location>
</feature>
<dbReference type="EMBL" id="SRLO01001479">
    <property type="protein sequence ID" value="TNN37498.1"/>
    <property type="molecule type" value="Genomic_DNA"/>
</dbReference>
<evidence type="ECO:0000256" key="1">
    <source>
        <dbReference type="SAM" id="MobiDB-lite"/>
    </source>
</evidence>
<evidence type="ECO:0000313" key="3">
    <source>
        <dbReference type="Proteomes" id="UP000314294"/>
    </source>
</evidence>
<sequence>MVPSRFPGRIRASRVKDVFIPQRPSSLSYGVGSDTERGDIPRESSVFGHASSPNISSQLLCTYKLIKGVLVVFLPFLLSDQENPSRDDLSQIHRDSDDDPYRTPSLLWVPSHEAGSPSEAASVRPSEPRPPTRLRAPR</sequence>